<dbReference type="AlphaFoldDB" id="A0A9Q0DP65"/>
<protein>
    <submittedName>
        <fullName evidence="2">Uncharacterized protein</fullName>
    </submittedName>
</protein>
<sequence length="312" mass="34289">MTDSSSLLSSTVQNTEEGESLSGRSSIEDHAHPDLRCGRPRPPRPPPWKDHAHPDLRCGRTRPPRPPIGPERQFILNSRQLLYFIFKIVSKSDNTSLPGDRNPPPPPTTSSNTDKRRSVCVCVCVVLDLWTIIDAWDPGKFDGQKRIPINSRHFPLCGSVKGRNPTSLAASLAHMALTRPDTQSTHRTLPLSHGSTSSPAHPPLFPESGLTCFQRVTRRQDSRFCLYPEHPSPSPSHLVGGASIIHRLLRSPEYRVAGPCSGSLFLPAGSRLERDSCIREPTATLTSHGLVDAPLPLGVLLPRPGHSRKTLE</sequence>
<feature type="region of interest" description="Disordered" evidence="1">
    <location>
        <begin position="180"/>
        <end position="200"/>
    </location>
</feature>
<feature type="compositionally biased region" description="Basic and acidic residues" evidence="1">
    <location>
        <begin position="47"/>
        <end position="58"/>
    </location>
</feature>
<organism evidence="2 3">
    <name type="scientific">Muraenolepis orangiensis</name>
    <name type="common">Patagonian moray cod</name>
    <dbReference type="NCBI Taxonomy" id="630683"/>
    <lineage>
        <taxon>Eukaryota</taxon>
        <taxon>Metazoa</taxon>
        <taxon>Chordata</taxon>
        <taxon>Craniata</taxon>
        <taxon>Vertebrata</taxon>
        <taxon>Euteleostomi</taxon>
        <taxon>Actinopterygii</taxon>
        <taxon>Neopterygii</taxon>
        <taxon>Teleostei</taxon>
        <taxon>Neoteleostei</taxon>
        <taxon>Acanthomorphata</taxon>
        <taxon>Zeiogadaria</taxon>
        <taxon>Gadariae</taxon>
        <taxon>Gadiformes</taxon>
        <taxon>Muraenolepidoidei</taxon>
        <taxon>Muraenolepididae</taxon>
        <taxon>Muraenolepis</taxon>
    </lineage>
</organism>
<evidence type="ECO:0000256" key="1">
    <source>
        <dbReference type="SAM" id="MobiDB-lite"/>
    </source>
</evidence>
<comment type="caution">
    <text evidence="2">The sequence shown here is derived from an EMBL/GenBank/DDBJ whole genome shotgun (WGS) entry which is preliminary data.</text>
</comment>
<accession>A0A9Q0DP65</accession>
<proteinExistence type="predicted"/>
<dbReference type="EMBL" id="JANIIK010000113">
    <property type="protein sequence ID" value="KAJ3592335.1"/>
    <property type="molecule type" value="Genomic_DNA"/>
</dbReference>
<keyword evidence="3" id="KW-1185">Reference proteome</keyword>
<name>A0A9Q0DP65_9TELE</name>
<feature type="compositionally biased region" description="Polar residues" evidence="1">
    <location>
        <begin position="1"/>
        <end position="15"/>
    </location>
</feature>
<dbReference type="Proteomes" id="UP001148018">
    <property type="component" value="Unassembled WGS sequence"/>
</dbReference>
<gene>
    <name evidence="2" type="ORF">NHX12_007462</name>
</gene>
<evidence type="ECO:0000313" key="3">
    <source>
        <dbReference type="Proteomes" id="UP001148018"/>
    </source>
</evidence>
<reference evidence="2" key="1">
    <citation type="submission" date="2022-07" db="EMBL/GenBank/DDBJ databases">
        <title>Chromosome-level genome of Muraenolepis orangiensis.</title>
        <authorList>
            <person name="Kim J."/>
        </authorList>
    </citation>
    <scope>NUCLEOTIDE SEQUENCE</scope>
    <source>
        <strain evidence="2">KU_S4_2022</strain>
        <tissue evidence="2">Muscle</tissue>
    </source>
</reference>
<feature type="region of interest" description="Disordered" evidence="1">
    <location>
        <begin position="94"/>
        <end position="114"/>
    </location>
</feature>
<feature type="region of interest" description="Disordered" evidence="1">
    <location>
        <begin position="1"/>
        <end position="71"/>
    </location>
</feature>
<evidence type="ECO:0000313" key="2">
    <source>
        <dbReference type="EMBL" id="KAJ3592335.1"/>
    </source>
</evidence>
<feature type="compositionally biased region" description="Polar residues" evidence="1">
    <location>
        <begin position="180"/>
        <end position="199"/>
    </location>
</feature>
<feature type="compositionally biased region" description="Basic and acidic residues" evidence="1">
    <location>
        <begin position="26"/>
        <end position="37"/>
    </location>
</feature>